<organism evidence="4 5">
    <name type="scientific">Panaeolus cyanescens</name>
    <dbReference type="NCBI Taxonomy" id="181874"/>
    <lineage>
        <taxon>Eukaryota</taxon>
        <taxon>Fungi</taxon>
        <taxon>Dikarya</taxon>
        <taxon>Basidiomycota</taxon>
        <taxon>Agaricomycotina</taxon>
        <taxon>Agaricomycetes</taxon>
        <taxon>Agaricomycetidae</taxon>
        <taxon>Agaricales</taxon>
        <taxon>Agaricineae</taxon>
        <taxon>Galeropsidaceae</taxon>
        <taxon>Panaeolus</taxon>
    </lineage>
</organism>
<evidence type="ECO:0000256" key="3">
    <source>
        <dbReference type="SAM" id="MobiDB-lite"/>
    </source>
</evidence>
<evidence type="ECO:0000313" key="4">
    <source>
        <dbReference type="EMBL" id="PPQ82205.1"/>
    </source>
</evidence>
<dbReference type="PANTHER" id="PTHR34605:SF4">
    <property type="entry name" value="DNA ADENINE METHYLTRANSFERASE"/>
    <property type="match status" value="1"/>
</dbReference>
<evidence type="ECO:0008006" key="6">
    <source>
        <dbReference type="Google" id="ProtNLM"/>
    </source>
</evidence>
<dbReference type="Gene3D" id="1.10.150.130">
    <property type="match status" value="1"/>
</dbReference>
<keyword evidence="1" id="KW-0238">DNA-binding</keyword>
<dbReference type="AlphaFoldDB" id="A0A409WUK3"/>
<dbReference type="InterPro" id="IPR011010">
    <property type="entry name" value="DNA_brk_join_enz"/>
</dbReference>
<dbReference type="Proteomes" id="UP000284842">
    <property type="component" value="Unassembled WGS sequence"/>
</dbReference>
<dbReference type="SUPFAM" id="SSF47823">
    <property type="entry name" value="lambda integrase-like, N-terminal domain"/>
    <property type="match status" value="1"/>
</dbReference>
<comment type="caution">
    <text evidence="4">The sequence shown here is derived from an EMBL/GenBank/DDBJ whole genome shotgun (WGS) entry which is preliminary data.</text>
</comment>
<dbReference type="InParanoid" id="A0A409WUK3"/>
<name>A0A409WUK3_9AGAR</name>
<dbReference type="Gene3D" id="1.10.443.10">
    <property type="entry name" value="Intergrase catalytic core"/>
    <property type="match status" value="1"/>
</dbReference>
<sequence>MPSSLMLRPQTVQNTVQSWTEDSRVTPTATTTTLSRVSVPRTHSGRISRLNLMLSPAFLPQQVEDVSSPVSPLRLICPLEDRLRLWRPLVQGISGEGSHLSKAEVDRVFNVLSASWQTSTKRTYGAGLLLFHSFCDRKSPPIPEASRAPIGAPLLLDFLTACAGVYAGTTVKNYAYGLKAWHTVHALAWTISDDQLNAALSAAEKMTPSVLRRPERAPVTVVYLTQLAPHFDMTVPLDCAVFACLTTVFWSLSRLGEFVVPAVKSFDPGVHVKVRDMQRGAVSRLNLCVTTFHLPSTKTAPVTGESVQWSRQEGAADPEQAMARHLRVNNPGLDDHLFGWRSPKGHITPLSRTSFLRRVNSAVTAAGVDCFQGHSLRIGGVLEFLLRGVPFDVVKTMGRWSSDAFSLYLRKHAAILAPYIQDVPVLEPFTRIAMPQRLR</sequence>
<reference evidence="4 5" key="1">
    <citation type="journal article" date="2018" name="Evol. Lett.">
        <title>Horizontal gene cluster transfer increased hallucinogenic mushroom diversity.</title>
        <authorList>
            <person name="Reynolds H.T."/>
            <person name="Vijayakumar V."/>
            <person name="Gluck-Thaler E."/>
            <person name="Korotkin H.B."/>
            <person name="Matheny P.B."/>
            <person name="Slot J.C."/>
        </authorList>
    </citation>
    <scope>NUCLEOTIDE SEQUENCE [LARGE SCALE GENOMIC DNA]</scope>
    <source>
        <strain evidence="4 5">2629</strain>
    </source>
</reference>
<dbReference type="EMBL" id="NHTK01005187">
    <property type="protein sequence ID" value="PPQ82205.1"/>
    <property type="molecule type" value="Genomic_DNA"/>
</dbReference>
<accession>A0A409WUK3</accession>
<dbReference type="GO" id="GO:0015074">
    <property type="term" value="P:DNA integration"/>
    <property type="evidence" value="ECO:0007669"/>
    <property type="project" value="InterPro"/>
</dbReference>
<evidence type="ECO:0000256" key="2">
    <source>
        <dbReference type="ARBA" id="ARBA00023172"/>
    </source>
</evidence>
<dbReference type="STRING" id="181874.A0A409WUK3"/>
<dbReference type="GO" id="GO:0003677">
    <property type="term" value="F:DNA binding"/>
    <property type="evidence" value="ECO:0007669"/>
    <property type="project" value="UniProtKB-KW"/>
</dbReference>
<keyword evidence="2" id="KW-0233">DNA recombination</keyword>
<feature type="region of interest" description="Disordered" evidence="3">
    <location>
        <begin position="1"/>
        <end position="32"/>
    </location>
</feature>
<feature type="compositionally biased region" description="Polar residues" evidence="3">
    <location>
        <begin position="10"/>
        <end position="32"/>
    </location>
</feature>
<evidence type="ECO:0000256" key="1">
    <source>
        <dbReference type="ARBA" id="ARBA00023125"/>
    </source>
</evidence>
<dbReference type="InterPro" id="IPR013762">
    <property type="entry name" value="Integrase-like_cat_sf"/>
</dbReference>
<keyword evidence="5" id="KW-1185">Reference proteome</keyword>
<dbReference type="SUPFAM" id="SSF56349">
    <property type="entry name" value="DNA breaking-rejoining enzymes"/>
    <property type="match status" value="1"/>
</dbReference>
<dbReference type="InterPro" id="IPR052925">
    <property type="entry name" value="Phage_Integrase-like_Recomb"/>
</dbReference>
<dbReference type="PANTHER" id="PTHR34605">
    <property type="entry name" value="PHAGE_INTEGRASE DOMAIN-CONTAINING PROTEIN"/>
    <property type="match status" value="1"/>
</dbReference>
<protein>
    <recommendedName>
        <fullName evidence="6">Tyr recombinase domain-containing protein</fullName>
    </recommendedName>
</protein>
<dbReference type="GO" id="GO:0006310">
    <property type="term" value="P:DNA recombination"/>
    <property type="evidence" value="ECO:0007669"/>
    <property type="project" value="UniProtKB-KW"/>
</dbReference>
<gene>
    <name evidence="4" type="ORF">CVT24_012854</name>
</gene>
<evidence type="ECO:0000313" key="5">
    <source>
        <dbReference type="Proteomes" id="UP000284842"/>
    </source>
</evidence>
<proteinExistence type="predicted"/>
<dbReference type="InterPro" id="IPR010998">
    <property type="entry name" value="Integrase_recombinase_N"/>
</dbReference>
<dbReference type="OrthoDB" id="2678913at2759"/>